<feature type="transmembrane region" description="Helical" evidence="1">
    <location>
        <begin position="50"/>
        <end position="68"/>
    </location>
</feature>
<keyword evidence="1" id="KW-0472">Membrane</keyword>
<dbReference type="PANTHER" id="PTHR33741:SF5">
    <property type="entry name" value="TRANSMEMBRANE PROTEIN DDB_G0269096-RELATED"/>
    <property type="match status" value="1"/>
</dbReference>
<dbReference type="EMBL" id="BMXS01000038">
    <property type="protein sequence ID" value="GGY10420.1"/>
    <property type="molecule type" value="Genomic_DNA"/>
</dbReference>
<dbReference type="InterPro" id="IPR058581">
    <property type="entry name" value="TM_HPP"/>
</dbReference>
<feature type="transmembrane region" description="Helical" evidence="1">
    <location>
        <begin position="88"/>
        <end position="107"/>
    </location>
</feature>
<organism evidence="3 4">
    <name type="scientific">Litchfieldella qijiaojingensis</name>
    <dbReference type="NCBI Taxonomy" id="980347"/>
    <lineage>
        <taxon>Bacteria</taxon>
        <taxon>Pseudomonadati</taxon>
        <taxon>Pseudomonadota</taxon>
        <taxon>Gammaproteobacteria</taxon>
        <taxon>Oceanospirillales</taxon>
        <taxon>Halomonadaceae</taxon>
        <taxon>Litchfieldella</taxon>
    </lineage>
</organism>
<feature type="domain" description="HPP transmembrane region" evidence="2">
    <location>
        <begin position="18"/>
        <end position="117"/>
    </location>
</feature>
<evidence type="ECO:0000256" key="1">
    <source>
        <dbReference type="SAM" id="Phobius"/>
    </source>
</evidence>
<comment type="caution">
    <text evidence="3">The sequence shown here is derived from an EMBL/GenBank/DDBJ whole genome shotgun (WGS) entry which is preliminary data.</text>
</comment>
<dbReference type="PANTHER" id="PTHR33741">
    <property type="entry name" value="TRANSMEMBRANE PROTEIN DDB_G0269096-RELATED"/>
    <property type="match status" value="1"/>
</dbReference>
<sequence>MEAMLVEEPSRGLEDCIALAQPRNVIGGHFLSALVGMLVLHFMGTGTFEMALGVGTAIALMQLFRAVHPPAGANPLVIILAGTVDYTFLLTPVLAGSFILILTALFINNVGTGRKWPVYWV</sequence>
<dbReference type="InterPro" id="IPR007065">
    <property type="entry name" value="HPP"/>
</dbReference>
<evidence type="ECO:0000313" key="3">
    <source>
        <dbReference type="EMBL" id="GGY10420.1"/>
    </source>
</evidence>
<feature type="transmembrane region" description="Helical" evidence="1">
    <location>
        <begin position="25"/>
        <end position="43"/>
    </location>
</feature>
<keyword evidence="1" id="KW-1133">Transmembrane helix</keyword>
<evidence type="ECO:0000259" key="2">
    <source>
        <dbReference type="Pfam" id="PF04982"/>
    </source>
</evidence>
<dbReference type="Proteomes" id="UP000653056">
    <property type="component" value="Unassembled WGS sequence"/>
</dbReference>
<evidence type="ECO:0000313" key="4">
    <source>
        <dbReference type="Proteomes" id="UP000653056"/>
    </source>
</evidence>
<dbReference type="Pfam" id="PF04982">
    <property type="entry name" value="TM_HPP"/>
    <property type="match status" value="1"/>
</dbReference>
<reference evidence="4" key="1">
    <citation type="journal article" date="2019" name="Int. J. Syst. Evol. Microbiol.">
        <title>The Global Catalogue of Microorganisms (GCM) 10K type strain sequencing project: providing services to taxonomists for standard genome sequencing and annotation.</title>
        <authorList>
            <consortium name="The Broad Institute Genomics Platform"/>
            <consortium name="The Broad Institute Genome Sequencing Center for Infectious Disease"/>
            <person name="Wu L."/>
            <person name="Ma J."/>
        </authorList>
    </citation>
    <scope>NUCLEOTIDE SEQUENCE [LARGE SCALE GENOMIC DNA]</scope>
    <source>
        <strain evidence="4">KCTC 22228</strain>
    </source>
</reference>
<keyword evidence="4" id="KW-1185">Reference proteome</keyword>
<protein>
    <recommendedName>
        <fullName evidence="2">HPP transmembrane region domain-containing protein</fullName>
    </recommendedName>
</protein>
<gene>
    <name evidence="3" type="ORF">GCM10007160_42100</name>
</gene>
<name>A0ABQ2ZE39_9GAMM</name>
<keyword evidence="1" id="KW-0812">Transmembrane</keyword>
<proteinExistence type="predicted"/>
<accession>A0ABQ2ZE39</accession>